<dbReference type="Proteomes" id="UP000199048">
    <property type="component" value="Unassembled WGS sequence"/>
</dbReference>
<evidence type="ECO:0000313" key="2">
    <source>
        <dbReference type="Proteomes" id="UP000199048"/>
    </source>
</evidence>
<gene>
    <name evidence="1" type="ORF">SAMN05192568_11125</name>
</gene>
<evidence type="ECO:0000313" key="1">
    <source>
        <dbReference type="EMBL" id="SFN02912.1"/>
    </source>
</evidence>
<name>A0A1I4VNQ6_9HYPH</name>
<protein>
    <submittedName>
        <fullName evidence="1">Uncharacterized protein</fullName>
    </submittedName>
</protein>
<dbReference type="STRING" id="582667.SAMN05192568_11125"/>
<reference evidence="2" key="1">
    <citation type="submission" date="2016-10" db="EMBL/GenBank/DDBJ databases">
        <authorList>
            <person name="Varghese N."/>
            <person name="Submissions S."/>
        </authorList>
    </citation>
    <scope>NUCLEOTIDE SEQUENCE [LARGE SCALE GENOMIC DNA]</scope>
    <source>
        <strain evidence="2">BL36</strain>
    </source>
</reference>
<proteinExistence type="predicted"/>
<dbReference type="EMBL" id="FOTK01000112">
    <property type="protein sequence ID" value="SFN02912.1"/>
    <property type="molecule type" value="Genomic_DNA"/>
</dbReference>
<dbReference type="AlphaFoldDB" id="A0A1I4VNQ6"/>
<sequence>MHWAGTASACHGDCRIVRAGGPRRLKRFRMNRRDFAKLMLAAGAAGPMPFGITRAASQTRGGVLNTEI</sequence>
<keyword evidence="2" id="KW-1185">Reference proteome</keyword>
<accession>A0A1I4VNQ6</accession>
<organism evidence="1 2">
    <name type="scientific">Methylobacterium pseudosasicola</name>
    <dbReference type="NCBI Taxonomy" id="582667"/>
    <lineage>
        <taxon>Bacteria</taxon>
        <taxon>Pseudomonadati</taxon>
        <taxon>Pseudomonadota</taxon>
        <taxon>Alphaproteobacteria</taxon>
        <taxon>Hyphomicrobiales</taxon>
        <taxon>Methylobacteriaceae</taxon>
        <taxon>Methylobacterium</taxon>
    </lineage>
</organism>